<dbReference type="EMBL" id="NOXS01000033">
    <property type="protein sequence ID" value="OYQ17953.1"/>
    <property type="molecule type" value="Genomic_DNA"/>
</dbReference>
<accession>A0A255XLV8</accession>
<dbReference type="InterPro" id="IPR011990">
    <property type="entry name" value="TPR-like_helical_dom_sf"/>
</dbReference>
<evidence type="ECO:0000313" key="2">
    <source>
        <dbReference type="Proteomes" id="UP000216361"/>
    </source>
</evidence>
<name>A0A255XLV8_9PROT</name>
<sequence length="703" mass="75776">MGAFLAALLTGSAAADSLDDAWQRYLSAVGQERLRGAAEQTKLQEFVAQNYGPALQRVAETIEATAGATELRRRDELARAAIAWARPREDALGDLVLSRAYRQGLGVEANLFESLRLLRRPYQAQLPEGLDILIVALDQGTGLPQNTAGAMAAAARFLPAFRKADQPPVALSFQLLMKPIETLRSFGVPAFLDFKNVGWIGSPSLRSLYGKILIINQGIAPGFVDFAGFLVDATLLQNSMAQVRVDTTSIGGDFGLIIRTYAATRCMTGLAADEAALFAPNNSSSFHPIQSAGFISCSLTGKLPMRPPTEGLAMLETHKKALGSDYDLLAAGAARFGYGRAIDLKAALDHLDQAILKSPGDASPKALRGQIFDLPSPLQDRDRARADLAQGGAACLDKFLQHQKDMDAKYAQDRLKWQTKISINPRLFYKIGWSPLTGVIDGDLRSAMAECAQTALLRAAELGSAEAAYAVTRLPDDAPGITPLTKEKRQALLEQAVDGDVAEAYADLANFYQNRVVVFAMVTSKAGEPPPSRETICSYWQVPEYCLPRPILPLLEKGAERGSPTAQATLGAHLLKGSPEEIELGWRLLQQAAETRDPLLLYAFAYQALSPKAPESVRAAGLDALTAAADLNVSYAQFDLAKRELARDQTPAEQRRSLMRLYAAAQAGHSTARTTLADAFDKGIGIGAPSAWLGTLWRKGELP</sequence>
<protein>
    <recommendedName>
        <fullName evidence="3">Sel1 repeat family protein</fullName>
    </recommendedName>
</protein>
<dbReference type="Gene3D" id="1.25.40.10">
    <property type="entry name" value="Tetratricopeptide repeat domain"/>
    <property type="match status" value="1"/>
</dbReference>
<gene>
    <name evidence="1" type="ORF">CHR90_13360</name>
</gene>
<dbReference type="SUPFAM" id="SSF81901">
    <property type="entry name" value="HCP-like"/>
    <property type="match status" value="1"/>
</dbReference>
<dbReference type="Proteomes" id="UP000216361">
    <property type="component" value="Unassembled WGS sequence"/>
</dbReference>
<evidence type="ECO:0000313" key="1">
    <source>
        <dbReference type="EMBL" id="OYQ17953.1"/>
    </source>
</evidence>
<proteinExistence type="predicted"/>
<reference evidence="1 2" key="1">
    <citation type="submission" date="2017-07" db="EMBL/GenBank/DDBJ databases">
        <title>Elstera cyanobacteriorum sp. nov., a novel bacterium isolated from cyanobacterial aggregates in a eutrophic lake.</title>
        <authorList>
            <person name="Cai H."/>
        </authorList>
    </citation>
    <scope>NUCLEOTIDE SEQUENCE [LARGE SCALE GENOMIC DNA]</scope>
    <source>
        <strain evidence="1 2">TH019</strain>
    </source>
</reference>
<evidence type="ECO:0008006" key="3">
    <source>
        <dbReference type="Google" id="ProtNLM"/>
    </source>
</evidence>
<comment type="caution">
    <text evidence="1">The sequence shown here is derived from an EMBL/GenBank/DDBJ whole genome shotgun (WGS) entry which is preliminary data.</text>
</comment>
<dbReference type="RefSeq" id="WP_141210956.1">
    <property type="nucleotide sequence ID" value="NZ_BMJZ01000002.1"/>
</dbReference>
<dbReference type="AlphaFoldDB" id="A0A255XLV8"/>
<organism evidence="1 2">
    <name type="scientific">Elstera cyanobacteriorum</name>
    <dbReference type="NCBI Taxonomy" id="2022747"/>
    <lineage>
        <taxon>Bacteria</taxon>
        <taxon>Pseudomonadati</taxon>
        <taxon>Pseudomonadota</taxon>
        <taxon>Alphaproteobacteria</taxon>
        <taxon>Rhodospirillales</taxon>
        <taxon>Rhodospirillaceae</taxon>
        <taxon>Elstera</taxon>
    </lineage>
</organism>
<keyword evidence="2" id="KW-1185">Reference proteome</keyword>